<sequence>MPSPALSPRRRDRWSETPLYSALQRIGLEHYHDRLVENGFDSWEAVCDISESDLTQLGFKLGHRRLLQRTIASHTAPSNSQSLDGFFGDGNNMEQSADSDLERAHSPKIKRKYQHRPKPDPGAPVRPKSGYVMFSEHLRENPAVSALSFVEIAKLAGEAWRALSAEGRQHWENQSATAMDVYRMQLDEYQATPSYRQYQNYILDFKRWHSSKGGRARRPLWPPGAASMSRKDPLSSALGVASSSCSSTLVSDSRSIGVASPAGSGTWQAVQLAMQRLSNSPARRSELYIRLYAKLPNRFPPREVVYAGITAFFSNTSLFWLWSKEEGAFLFEQVYSSNAPPDVVTVAEVFAMAATGAKLATDPLPQYVVQTFYALATRDLEECVTQEPLRAMRIIFCLALFSICDKSMYARLGVAAALQIARWKLLPRTVTWGAQDDWPKVFRSLVFVECWLSSSLGCPSDLTTEEMEYGRAGKAENTASIDKLTYAQTIKIGELATRIARGAERSSSNAQFAMDSATESVTAGMARLEAWHQNLPPLMRLAHLTLDGSSVLTKSQRTRLFMVHMTYLDSIILLHRQSMVSAARRRLQATQAAETYNEQNRTHEEDFMSAARHLARFVTLMEDGDCVPRRCWHVTYKTFSACTVFLFNVAQKLLYNAVDDVEADLAFAKNCIATLERCGMAERIACQYLYVLKPAYDTLRGMFEASRSPFANQKSGIHTFIASPAVAPRDLCKGGVDGAYPIFSPASPLPLPLPLPAAAEVVPETIREEVLPIAEALSMLLEDPFGRNERSGIQEQQVLESQVYATVDGACGAPIWWEGIKAGV</sequence>
<name>A0ABQ9NZN4_9PEZI</name>
<dbReference type="SMART" id="SM00398">
    <property type="entry name" value="HMG"/>
    <property type="match status" value="1"/>
</dbReference>
<dbReference type="InterPro" id="IPR013761">
    <property type="entry name" value="SAM/pointed_sf"/>
</dbReference>
<keyword evidence="2 3" id="KW-0539">Nucleus</keyword>
<dbReference type="Gene3D" id="1.10.30.10">
    <property type="entry name" value="High mobility group box domain"/>
    <property type="match status" value="1"/>
</dbReference>
<evidence type="ECO:0008006" key="9">
    <source>
        <dbReference type="Google" id="ProtNLM"/>
    </source>
</evidence>
<reference evidence="7" key="1">
    <citation type="submission" date="2022-10" db="EMBL/GenBank/DDBJ databases">
        <title>Culturing micro-colonial fungi from biological soil crusts in the Mojave desert and describing Neophaeococcomyces mojavensis, and introducing the new genera and species Taxawa tesnikishii.</title>
        <authorList>
            <person name="Kurbessoian T."/>
            <person name="Stajich J.E."/>
        </authorList>
    </citation>
    <scope>NUCLEOTIDE SEQUENCE</scope>
    <source>
        <strain evidence="7">TK_1</strain>
    </source>
</reference>
<feature type="compositionally biased region" description="Basic residues" evidence="4">
    <location>
        <begin position="106"/>
        <end position="116"/>
    </location>
</feature>
<dbReference type="PROSITE" id="PS50118">
    <property type="entry name" value="HMG_BOX_2"/>
    <property type="match status" value="1"/>
</dbReference>
<dbReference type="SUPFAM" id="SSF47769">
    <property type="entry name" value="SAM/Pointed domain"/>
    <property type="match status" value="1"/>
</dbReference>
<dbReference type="Gene3D" id="1.10.150.50">
    <property type="entry name" value="Transcription Factor, Ets-1"/>
    <property type="match status" value="1"/>
</dbReference>
<dbReference type="InterPro" id="IPR051965">
    <property type="entry name" value="ChromReg_NeuronalGeneExpr"/>
</dbReference>
<feature type="domain" description="SAM" evidence="5">
    <location>
        <begin position="14"/>
        <end position="58"/>
    </location>
</feature>
<dbReference type="PANTHER" id="PTHR46040:SF3">
    <property type="entry name" value="HIGH MOBILITY GROUP PROTEIN 2"/>
    <property type="match status" value="1"/>
</dbReference>
<evidence type="ECO:0000256" key="4">
    <source>
        <dbReference type="SAM" id="MobiDB-lite"/>
    </source>
</evidence>
<dbReference type="InterPro" id="IPR001660">
    <property type="entry name" value="SAM"/>
</dbReference>
<comment type="caution">
    <text evidence="7">The sequence shown here is derived from an EMBL/GenBank/DDBJ whole genome shotgun (WGS) entry which is preliminary data.</text>
</comment>
<feature type="region of interest" description="Disordered" evidence="4">
    <location>
        <begin position="72"/>
        <end position="126"/>
    </location>
</feature>
<dbReference type="InterPro" id="IPR009071">
    <property type="entry name" value="HMG_box_dom"/>
</dbReference>
<dbReference type="Pfam" id="PF00536">
    <property type="entry name" value="SAM_1"/>
    <property type="match status" value="1"/>
</dbReference>
<keyword evidence="1 3" id="KW-0238">DNA-binding</keyword>
<dbReference type="SUPFAM" id="SSF47095">
    <property type="entry name" value="HMG-box"/>
    <property type="match status" value="1"/>
</dbReference>
<evidence type="ECO:0000313" key="8">
    <source>
        <dbReference type="Proteomes" id="UP001172684"/>
    </source>
</evidence>
<dbReference type="InterPro" id="IPR036910">
    <property type="entry name" value="HMG_box_dom_sf"/>
</dbReference>
<gene>
    <name evidence="7" type="ORF">H2201_002724</name>
</gene>
<keyword evidence="8" id="KW-1185">Reference proteome</keyword>
<organism evidence="7 8">
    <name type="scientific">Coniosporium apollinis</name>
    <dbReference type="NCBI Taxonomy" id="61459"/>
    <lineage>
        <taxon>Eukaryota</taxon>
        <taxon>Fungi</taxon>
        <taxon>Dikarya</taxon>
        <taxon>Ascomycota</taxon>
        <taxon>Pezizomycotina</taxon>
        <taxon>Dothideomycetes</taxon>
        <taxon>Dothideomycetes incertae sedis</taxon>
        <taxon>Coniosporium</taxon>
    </lineage>
</organism>
<evidence type="ECO:0000259" key="5">
    <source>
        <dbReference type="PROSITE" id="PS50105"/>
    </source>
</evidence>
<feature type="domain" description="HMG box" evidence="6">
    <location>
        <begin position="124"/>
        <end position="190"/>
    </location>
</feature>
<accession>A0ABQ9NZN4</accession>
<dbReference type="PROSITE" id="PS50105">
    <property type="entry name" value="SAM_DOMAIN"/>
    <property type="match status" value="1"/>
</dbReference>
<evidence type="ECO:0000259" key="6">
    <source>
        <dbReference type="PROSITE" id="PS50118"/>
    </source>
</evidence>
<evidence type="ECO:0000256" key="2">
    <source>
        <dbReference type="ARBA" id="ARBA00023242"/>
    </source>
</evidence>
<evidence type="ECO:0000256" key="3">
    <source>
        <dbReference type="PROSITE-ProRule" id="PRU00267"/>
    </source>
</evidence>
<dbReference type="SMART" id="SM00454">
    <property type="entry name" value="SAM"/>
    <property type="match status" value="1"/>
</dbReference>
<dbReference type="Proteomes" id="UP001172684">
    <property type="component" value="Unassembled WGS sequence"/>
</dbReference>
<evidence type="ECO:0000256" key="1">
    <source>
        <dbReference type="ARBA" id="ARBA00023125"/>
    </source>
</evidence>
<feature type="compositionally biased region" description="Polar residues" evidence="4">
    <location>
        <begin position="72"/>
        <end position="83"/>
    </location>
</feature>
<dbReference type="CDD" id="cd12148">
    <property type="entry name" value="fungal_TF_MHR"/>
    <property type="match status" value="1"/>
</dbReference>
<proteinExistence type="predicted"/>
<protein>
    <recommendedName>
        <fullName evidence="9">HMG box domain-containing protein</fullName>
    </recommendedName>
</protein>
<feature type="DNA-binding region" description="HMG box" evidence="3">
    <location>
        <begin position="124"/>
        <end position="190"/>
    </location>
</feature>
<dbReference type="EMBL" id="JAPDRL010000014">
    <property type="protein sequence ID" value="KAJ9667203.1"/>
    <property type="molecule type" value="Genomic_DNA"/>
</dbReference>
<dbReference type="Pfam" id="PF00505">
    <property type="entry name" value="HMG_box"/>
    <property type="match status" value="1"/>
</dbReference>
<dbReference type="PANTHER" id="PTHR46040">
    <property type="entry name" value="HIGH MOBILITY GROUP PROTEIN 2"/>
    <property type="match status" value="1"/>
</dbReference>
<evidence type="ECO:0000313" key="7">
    <source>
        <dbReference type="EMBL" id="KAJ9667203.1"/>
    </source>
</evidence>